<organism evidence="2 3">
    <name type="scientific">Helianthus annuus</name>
    <name type="common">Common sunflower</name>
    <dbReference type="NCBI Taxonomy" id="4232"/>
    <lineage>
        <taxon>Eukaryota</taxon>
        <taxon>Viridiplantae</taxon>
        <taxon>Streptophyta</taxon>
        <taxon>Embryophyta</taxon>
        <taxon>Tracheophyta</taxon>
        <taxon>Spermatophyta</taxon>
        <taxon>Magnoliopsida</taxon>
        <taxon>eudicotyledons</taxon>
        <taxon>Gunneridae</taxon>
        <taxon>Pentapetalae</taxon>
        <taxon>asterids</taxon>
        <taxon>campanulids</taxon>
        <taxon>Asterales</taxon>
        <taxon>Asteraceae</taxon>
        <taxon>Asteroideae</taxon>
        <taxon>Heliantheae alliance</taxon>
        <taxon>Heliantheae</taxon>
        <taxon>Helianthus</taxon>
    </lineage>
</organism>
<dbReference type="InParanoid" id="A0A251S4Z2"/>
<evidence type="ECO:0000313" key="1">
    <source>
        <dbReference type="EMBL" id="KAF5762887.1"/>
    </source>
</evidence>
<reference evidence="1" key="3">
    <citation type="submission" date="2020-06" db="EMBL/GenBank/DDBJ databases">
        <title>Helianthus annuus Genome sequencing and assembly Release 2.</title>
        <authorList>
            <person name="Gouzy J."/>
            <person name="Langlade N."/>
            <person name="Munos S."/>
        </authorList>
    </citation>
    <scope>NUCLEOTIDE SEQUENCE</scope>
    <source>
        <tissue evidence="1">Leaves</tissue>
    </source>
</reference>
<dbReference type="Gramene" id="mRNA:HanXRQr2_Chr15g0673891">
    <property type="protein sequence ID" value="mRNA:HanXRQr2_Chr15g0673891"/>
    <property type="gene ID" value="HanXRQr2_Chr15g0673891"/>
</dbReference>
<dbReference type="Proteomes" id="UP000215914">
    <property type="component" value="Chromosome 15"/>
</dbReference>
<protein>
    <submittedName>
        <fullName evidence="2">Uncharacterized protein</fullName>
    </submittedName>
</protein>
<evidence type="ECO:0000313" key="2">
    <source>
        <dbReference type="EMBL" id="OTF93887.1"/>
    </source>
</evidence>
<accession>A0A251S4Z2</accession>
<dbReference type="AlphaFoldDB" id="A0A251S4Z2"/>
<name>A0A251S4Z2_HELAN</name>
<sequence length="80" mass="9105">METNSFVIPYISFIATFRFQNPTKLSLSHISSKEKQRRPSILKQKTNPKSILAICLPPPPPPLVVAIPSYRHQTEALFRS</sequence>
<reference evidence="1 3" key="1">
    <citation type="journal article" date="2017" name="Nature">
        <title>The sunflower genome provides insights into oil metabolism, flowering and Asterid evolution.</title>
        <authorList>
            <person name="Badouin H."/>
            <person name="Gouzy J."/>
            <person name="Grassa C.J."/>
            <person name="Murat F."/>
            <person name="Staton S.E."/>
            <person name="Cottret L."/>
            <person name="Lelandais-Briere C."/>
            <person name="Owens G.L."/>
            <person name="Carrere S."/>
            <person name="Mayjonade B."/>
            <person name="Legrand L."/>
            <person name="Gill N."/>
            <person name="Kane N.C."/>
            <person name="Bowers J.E."/>
            <person name="Hubner S."/>
            <person name="Bellec A."/>
            <person name="Berard A."/>
            <person name="Berges H."/>
            <person name="Blanchet N."/>
            <person name="Boniface M.C."/>
            <person name="Brunel D."/>
            <person name="Catrice O."/>
            <person name="Chaidir N."/>
            <person name="Claudel C."/>
            <person name="Donnadieu C."/>
            <person name="Faraut T."/>
            <person name="Fievet G."/>
            <person name="Helmstetter N."/>
            <person name="King M."/>
            <person name="Knapp S.J."/>
            <person name="Lai Z."/>
            <person name="Le Paslier M.C."/>
            <person name="Lippi Y."/>
            <person name="Lorenzon L."/>
            <person name="Mandel J.R."/>
            <person name="Marage G."/>
            <person name="Marchand G."/>
            <person name="Marquand E."/>
            <person name="Bret-Mestries E."/>
            <person name="Morien E."/>
            <person name="Nambeesan S."/>
            <person name="Nguyen T."/>
            <person name="Pegot-Espagnet P."/>
            <person name="Pouilly N."/>
            <person name="Raftis F."/>
            <person name="Sallet E."/>
            <person name="Schiex T."/>
            <person name="Thomas J."/>
            <person name="Vandecasteele C."/>
            <person name="Vares D."/>
            <person name="Vear F."/>
            <person name="Vautrin S."/>
            <person name="Crespi M."/>
            <person name="Mangin B."/>
            <person name="Burke J.M."/>
            <person name="Salse J."/>
            <person name="Munos S."/>
            <person name="Vincourt P."/>
            <person name="Rieseberg L.H."/>
            <person name="Langlade N.B."/>
        </authorList>
    </citation>
    <scope>NUCLEOTIDE SEQUENCE [LARGE SCALE GENOMIC DNA]</scope>
    <source>
        <strain evidence="3">cv. SF193</strain>
        <tissue evidence="1">Leaves</tissue>
    </source>
</reference>
<dbReference type="EMBL" id="CM007904">
    <property type="protein sequence ID" value="OTF93887.1"/>
    <property type="molecule type" value="Genomic_DNA"/>
</dbReference>
<dbReference type="EMBL" id="MNCJ02000330">
    <property type="protein sequence ID" value="KAF5762887.1"/>
    <property type="molecule type" value="Genomic_DNA"/>
</dbReference>
<gene>
    <name evidence="2" type="ORF">HannXRQ_Chr15g0466161</name>
    <name evidence="1" type="ORF">HanXRQr2_Chr15g0673891</name>
</gene>
<keyword evidence="3" id="KW-1185">Reference proteome</keyword>
<evidence type="ECO:0000313" key="3">
    <source>
        <dbReference type="Proteomes" id="UP000215914"/>
    </source>
</evidence>
<reference evidence="2" key="2">
    <citation type="submission" date="2017-02" db="EMBL/GenBank/DDBJ databases">
        <title>Sunflower complete genome.</title>
        <authorList>
            <person name="Langlade N."/>
            <person name="Munos S."/>
        </authorList>
    </citation>
    <scope>NUCLEOTIDE SEQUENCE [LARGE SCALE GENOMIC DNA]</scope>
    <source>
        <tissue evidence="2">Leaves</tissue>
    </source>
</reference>
<proteinExistence type="predicted"/>